<dbReference type="NCBIfam" id="TIGR00099">
    <property type="entry name" value="Cof-subfamily"/>
    <property type="match status" value="1"/>
</dbReference>
<dbReference type="PANTHER" id="PTHR10000">
    <property type="entry name" value="PHOSPHOSERINE PHOSPHATASE"/>
    <property type="match status" value="1"/>
</dbReference>
<reference evidence="2" key="1">
    <citation type="journal article" date="2019" name="Int. J. Syst. Evol. Microbiol.">
        <title>The Global Catalogue of Microorganisms (GCM) 10K type strain sequencing project: providing services to taxonomists for standard genome sequencing and annotation.</title>
        <authorList>
            <consortium name="The Broad Institute Genomics Platform"/>
            <consortium name="The Broad Institute Genome Sequencing Center for Infectious Disease"/>
            <person name="Wu L."/>
            <person name="Ma J."/>
        </authorList>
    </citation>
    <scope>NUCLEOTIDE SEQUENCE [LARGE SCALE GENOMIC DNA]</scope>
    <source>
        <strain evidence="2">KLKA75</strain>
    </source>
</reference>
<name>A0ABV9TVA3_9ACTN</name>
<dbReference type="Pfam" id="PF08282">
    <property type="entry name" value="Hydrolase_3"/>
    <property type="match status" value="1"/>
</dbReference>
<dbReference type="NCBIfam" id="TIGR01484">
    <property type="entry name" value="HAD-SF-IIB"/>
    <property type="match status" value="1"/>
</dbReference>
<dbReference type="SFLD" id="SFLDG01140">
    <property type="entry name" value="C2.B:_Phosphomannomutase_and_P"/>
    <property type="match status" value="1"/>
</dbReference>
<dbReference type="PANTHER" id="PTHR10000:SF8">
    <property type="entry name" value="HAD SUPERFAMILY HYDROLASE-LIKE, TYPE 3"/>
    <property type="match status" value="1"/>
</dbReference>
<keyword evidence="2" id="KW-1185">Reference proteome</keyword>
<dbReference type="Gene3D" id="3.30.1240.10">
    <property type="match status" value="1"/>
</dbReference>
<dbReference type="RefSeq" id="WP_378254338.1">
    <property type="nucleotide sequence ID" value="NZ_JBHSIT010000003.1"/>
</dbReference>
<gene>
    <name evidence="1" type="ORF">ACFPCY_12030</name>
</gene>
<dbReference type="Gene3D" id="3.40.50.1000">
    <property type="entry name" value="HAD superfamily/HAD-like"/>
    <property type="match status" value="1"/>
</dbReference>
<dbReference type="EMBL" id="JBHSIT010000003">
    <property type="protein sequence ID" value="MFC4908052.1"/>
    <property type="molecule type" value="Genomic_DNA"/>
</dbReference>
<dbReference type="SUPFAM" id="SSF56784">
    <property type="entry name" value="HAD-like"/>
    <property type="match status" value="1"/>
</dbReference>
<dbReference type="Proteomes" id="UP001595872">
    <property type="component" value="Unassembled WGS sequence"/>
</dbReference>
<comment type="caution">
    <text evidence="1">The sequence shown here is derived from an EMBL/GenBank/DDBJ whole genome shotgun (WGS) entry which is preliminary data.</text>
</comment>
<evidence type="ECO:0000313" key="2">
    <source>
        <dbReference type="Proteomes" id="UP001595872"/>
    </source>
</evidence>
<proteinExistence type="predicted"/>
<sequence>MTGRPAVRWIVTDLDGTLVGRDLRIPAANVAALRRFADAGGEVVIATGRTEESALPYHRELGLATPAILYNGARVVDLATGDVLYRRCLASASWAKLTLLLDDLPEGVHVVAFSDGRGHVRDEGAALRDYAGRDGIALARVASWGELPSDGITKVMLVCADAALMDPAERAVAATVPGVTLVRSEATYLEVLPEGATKGAALRELAAARGVPLAEIAAIGDNPNDIDMIRVAGTGVAVGDGHPDVRAAADLVVAACADGAVADLVGRLLP</sequence>
<keyword evidence="1" id="KW-0378">Hydrolase</keyword>
<organism evidence="1 2">
    <name type="scientific">Actinomadura gamaensis</name>
    <dbReference type="NCBI Taxonomy" id="1763541"/>
    <lineage>
        <taxon>Bacteria</taxon>
        <taxon>Bacillati</taxon>
        <taxon>Actinomycetota</taxon>
        <taxon>Actinomycetes</taxon>
        <taxon>Streptosporangiales</taxon>
        <taxon>Thermomonosporaceae</taxon>
        <taxon>Actinomadura</taxon>
    </lineage>
</organism>
<evidence type="ECO:0000313" key="1">
    <source>
        <dbReference type="EMBL" id="MFC4908052.1"/>
    </source>
</evidence>
<dbReference type="SFLD" id="SFLDS00003">
    <property type="entry name" value="Haloacid_Dehalogenase"/>
    <property type="match status" value="1"/>
</dbReference>
<dbReference type="GO" id="GO:0016787">
    <property type="term" value="F:hydrolase activity"/>
    <property type="evidence" value="ECO:0007669"/>
    <property type="project" value="UniProtKB-KW"/>
</dbReference>
<dbReference type="InterPro" id="IPR006379">
    <property type="entry name" value="HAD-SF_hydro_IIB"/>
</dbReference>
<protein>
    <submittedName>
        <fullName evidence="1">Cof-type HAD-IIB family hydrolase</fullName>
    </submittedName>
</protein>
<dbReference type="InterPro" id="IPR000150">
    <property type="entry name" value="Cof"/>
</dbReference>
<dbReference type="InterPro" id="IPR036412">
    <property type="entry name" value="HAD-like_sf"/>
</dbReference>
<accession>A0ABV9TVA3</accession>
<dbReference type="InterPro" id="IPR023214">
    <property type="entry name" value="HAD_sf"/>
</dbReference>